<keyword evidence="1" id="KW-0732">Signal</keyword>
<dbReference type="Pfam" id="PF10342">
    <property type="entry name" value="Kre9_KNH"/>
    <property type="match status" value="2"/>
</dbReference>
<sequence>IWSNKPTKRDKIGNLLVSGNGIYRFDVTNLIANASSISICVYIDDENYVIDYVYITSREGYSSWSPEDAPQLIWTYLDNVTITVTNPSSSTKLYEWDYYTIRWTTSTNTISDVKIELYKGSTFIEEITSYSGYTTNDGSYDFYVSSSNDYKGTNYRIKISDYDDPQVYDFSDYFSINIGSIRVISPTSNSKWTAGNTYTIQWSSTEGVSTVNIEIYKGDTLRYVSESVSTSLRWMRWKIPDDIAPGDDWRIKIIDADLTNVFDWSEYFSIEYNYSPLIIGIILGSIALGAVILVIRSSHKKRRPIIFQTDPRQIPHQNPQQPLSKMTKRIKYCIKCGNPNKIGNKFCQECGTKLPF</sequence>
<evidence type="ECO:0000256" key="2">
    <source>
        <dbReference type="SAM" id="Phobius"/>
    </source>
</evidence>
<protein>
    <recommendedName>
        <fullName evidence="3">Yeast cell wall synthesis Kre9/Knh1-like N-terminal domain-containing protein</fullName>
    </recommendedName>
</protein>
<keyword evidence="2" id="KW-0812">Transmembrane</keyword>
<evidence type="ECO:0000256" key="1">
    <source>
        <dbReference type="ARBA" id="ARBA00022729"/>
    </source>
</evidence>
<keyword evidence="2" id="KW-1133">Transmembrane helix</keyword>
<dbReference type="AlphaFoldDB" id="A0A0F9EZD3"/>
<comment type="caution">
    <text evidence="4">The sequence shown here is derived from an EMBL/GenBank/DDBJ whole genome shotgun (WGS) entry which is preliminary data.</text>
</comment>
<feature type="non-terminal residue" evidence="4">
    <location>
        <position position="1"/>
    </location>
</feature>
<evidence type="ECO:0000259" key="3">
    <source>
        <dbReference type="Pfam" id="PF10342"/>
    </source>
</evidence>
<reference evidence="4" key="1">
    <citation type="journal article" date="2015" name="Nature">
        <title>Complex archaea that bridge the gap between prokaryotes and eukaryotes.</title>
        <authorList>
            <person name="Spang A."/>
            <person name="Saw J.H."/>
            <person name="Jorgensen S.L."/>
            <person name="Zaremba-Niedzwiedzka K."/>
            <person name="Martijn J."/>
            <person name="Lind A.E."/>
            <person name="van Eijk R."/>
            <person name="Schleper C."/>
            <person name="Guy L."/>
            <person name="Ettema T.J."/>
        </authorList>
    </citation>
    <scope>NUCLEOTIDE SEQUENCE</scope>
</reference>
<feature type="domain" description="Yeast cell wall synthesis Kre9/Knh1-like N-terminal" evidence="3">
    <location>
        <begin position="87"/>
        <end position="176"/>
    </location>
</feature>
<organism evidence="4">
    <name type="scientific">marine sediment metagenome</name>
    <dbReference type="NCBI Taxonomy" id="412755"/>
    <lineage>
        <taxon>unclassified sequences</taxon>
        <taxon>metagenomes</taxon>
        <taxon>ecological metagenomes</taxon>
    </lineage>
</organism>
<keyword evidence="2" id="KW-0472">Membrane</keyword>
<gene>
    <name evidence="4" type="ORF">LCGC14_2014420</name>
</gene>
<name>A0A0F9EZD3_9ZZZZ</name>
<feature type="domain" description="Yeast cell wall synthesis Kre9/Knh1-like N-terminal" evidence="3">
    <location>
        <begin position="185"/>
        <end position="270"/>
    </location>
</feature>
<evidence type="ECO:0000313" key="4">
    <source>
        <dbReference type="EMBL" id="KKL79478.1"/>
    </source>
</evidence>
<accession>A0A0F9EZD3</accession>
<dbReference type="EMBL" id="LAZR01023158">
    <property type="protein sequence ID" value="KKL79478.1"/>
    <property type="molecule type" value="Genomic_DNA"/>
</dbReference>
<dbReference type="InterPro" id="IPR018466">
    <property type="entry name" value="Kre9/Knh1-like_N"/>
</dbReference>
<feature type="transmembrane region" description="Helical" evidence="2">
    <location>
        <begin position="274"/>
        <end position="295"/>
    </location>
</feature>
<proteinExistence type="predicted"/>